<reference evidence="1" key="1">
    <citation type="submission" date="2021-02" db="EMBL/GenBank/DDBJ databases">
        <title>Natronoglycomyces albus gen. nov., sp. nov, a haloalkaliphilic actinobacterium from a soda solonchak soil.</title>
        <authorList>
            <person name="Sorokin D.Y."/>
            <person name="Khijniak T.V."/>
            <person name="Zakharycheva A.P."/>
            <person name="Boueva O.V."/>
            <person name="Ariskina E.V."/>
            <person name="Hahnke R.L."/>
            <person name="Bunk B."/>
            <person name="Sproer C."/>
            <person name="Schumann P."/>
            <person name="Evtushenko L.I."/>
            <person name="Kublanov I.V."/>
        </authorList>
    </citation>
    <scope>NUCLEOTIDE SEQUENCE</scope>
    <source>
        <strain evidence="1">DSM 106290</strain>
    </source>
</reference>
<dbReference type="Proteomes" id="UP000662939">
    <property type="component" value="Chromosome"/>
</dbReference>
<name>A0A895XTK6_9ACTN</name>
<organism evidence="1 2">
    <name type="scientific">Natronoglycomyces albus</name>
    <dbReference type="NCBI Taxonomy" id="2811108"/>
    <lineage>
        <taxon>Bacteria</taxon>
        <taxon>Bacillati</taxon>
        <taxon>Actinomycetota</taxon>
        <taxon>Actinomycetes</taxon>
        <taxon>Glycomycetales</taxon>
        <taxon>Glycomycetaceae</taxon>
        <taxon>Natronoglycomyces</taxon>
    </lineage>
</organism>
<gene>
    <name evidence="1" type="ORF">JQS30_14570</name>
</gene>
<evidence type="ECO:0000313" key="1">
    <source>
        <dbReference type="EMBL" id="QSB04968.1"/>
    </source>
</evidence>
<protein>
    <submittedName>
        <fullName evidence="1">Uncharacterized protein</fullName>
    </submittedName>
</protein>
<sequence length="124" mass="14231">MEPVRFNRPIINMLNGRIAPAGIHIANGPSVLDQWGAHMEPGKYYGRFLSEGTYFYLYGSWRGDSISIHREDNRDAEPYARVYLTPRGGWWMQPYVWGAKAVGLTRLNDNFQAYISQHPELGNL</sequence>
<proteinExistence type="predicted"/>
<dbReference type="KEGG" id="nav:JQS30_14570"/>
<evidence type="ECO:0000313" key="2">
    <source>
        <dbReference type="Proteomes" id="UP000662939"/>
    </source>
</evidence>
<keyword evidence="2" id="KW-1185">Reference proteome</keyword>
<dbReference type="RefSeq" id="WP_213170968.1">
    <property type="nucleotide sequence ID" value="NZ_CP070496.1"/>
</dbReference>
<dbReference type="EMBL" id="CP070496">
    <property type="protein sequence ID" value="QSB04968.1"/>
    <property type="molecule type" value="Genomic_DNA"/>
</dbReference>
<accession>A0A895XTK6</accession>
<dbReference type="AlphaFoldDB" id="A0A895XTK6"/>